<gene>
    <name evidence="3" type="ORF">CVV64_02085</name>
</gene>
<keyword evidence="2" id="KW-0812">Transmembrane</keyword>
<evidence type="ECO:0000313" key="3">
    <source>
        <dbReference type="EMBL" id="PKK92223.1"/>
    </source>
</evidence>
<dbReference type="SUPFAM" id="SSF75011">
    <property type="entry name" value="3-carboxy-cis,cis-mucoante lactonizing enzyme"/>
    <property type="match status" value="1"/>
</dbReference>
<evidence type="ECO:0008006" key="5">
    <source>
        <dbReference type="Google" id="ProtNLM"/>
    </source>
</evidence>
<protein>
    <recommendedName>
        <fullName evidence="5">SMP-30/Gluconolactonase/LRE-like region domain-containing protein</fullName>
    </recommendedName>
</protein>
<name>A0A2N1PV63_9BACT</name>
<evidence type="ECO:0000256" key="1">
    <source>
        <dbReference type="SAM" id="MobiDB-lite"/>
    </source>
</evidence>
<comment type="caution">
    <text evidence="3">The sequence shown here is derived from an EMBL/GenBank/DDBJ whole genome shotgun (WGS) entry which is preliminary data.</text>
</comment>
<evidence type="ECO:0000313" key="4">
    <source>
        <dbReference type="Proteomes" id="UP000233256"/>
    </source>
</evidence>
<dbReference type="AlphaFoldDB" id="A0A2N1PV63"/>
<dbReference type="EMBL" id="PGXC01000001">
    <property type="protein sequence ID" value="PKK92223.1"/>
    <property type="molecule type" value="Genomic_DNA"/>
</dbReference>
<keyword evidence="2" id="KW-0472">Membrane</keyword>
<dbReference type="Proteomes" id="UP000233256">
    <property type="component" value="Unassembled WGS sequence"/>
</dbReference>
<dbReference type="Gene3D" id="2.120.10.30">
    <property type="entry name" value="TolB, C-terminal domain"/>
    <property type="match status" value="1"/>
</dbReference>
<keyword evidence="2" id="KW-1133">Transmembrane helix</keyword>
<feature type="region of interest" description="Disordered" evidence="1">
    <location>
        <begin position="322"/>
        <end position="350"/>
    </location>
</feature>
<reference evidence="3 4" key="1">
    <citation type="journal article" date="2017" name="ISME J.">
        <title>Potential for microbial H2 and metal transformations associated with novel bacteria and archaea in deep terrestrial subsurface sediments.</title>
        <authorList>
            <person name="Hernsdorf A.W."/>
            <person name="Amano Y."/>
            <person name="Miyakawa K."/>
            <person name="Ise K."/>
            <person name="Suzuki Y."/>
            <person name="Anantharaman K."/>
            <person name="Probst A."/>
            <person name="Burstein D."/>
            <person name="Thomas B.C."/>
            <person name="Banfield J.F."/>
        </authorList>
    </citation>
    <scope>NUCLEOTIDE SEQUENCE [LARGE SCALE GENOMIC DNA]</scope>
    <source>
        <strain evidence="3">HGW-Wallbacteria-1</strain>
    </source>
</reference>
<feature type="transmembrane region" description="Helical" evidence="2">
    <location>
        <begin position="21"/>
        <end position="39"/>
    </location>
</feature>
<sequence length="454" mass="50012">MISGHGKLTRKFLIIFRVSEIMLLLYIFHSMSVLASVTLDRVVSLDRTRFWGRPGKIALDREHQLYVVDPEHSAVLAFDSQGKFRCLIDPANSGGLLREPGDLKMYRDNLWILDRGRGVVLGLDRDLNPLVEIRVPAEFFTHPLELSSMDIDAGGRFYVSNSSSGLVGRFNGESQPDRNYTFRASSRGLWDAPTSIGVSNDGQVLLFDWKSRRTVVLDDTGAVKLVRDQLAADFEDGASGSGKRHSRPALVSVAWRGRAAWFCDLGLGTLGCIDTADGLMESMRVPVKGPWSPGAMSISPQSSCIAVMDALSCRVAIVRMEETQSESSDSETPGLTRAGSSATEDDSGGNGYSLSPLKVQLSDDAVKMNFSVKADSGMQPVFSRNDIYLSINGQEVEIFNFHQSGENAILTIDSANLDMKGFRITLLTRWRGIIRRATWRFADPTIKDHKGHGQ</sequence>
<accession>A0A2N1PV63</accession>
<evidence type="ECO:0000256" key="2">
    <source>
        <dbReference type="SAM" id="Phobius"/>
    </source>
</evidence>
<organism evidence="3 4">
    <name type="scientific">Candidatus Wallbacteria bacterium HGW-Wallbacteria-1</name>
    <dbReference type="NCBI Taxonomy" id="2013854"/>
    <lineage>
        <taxon>Bacteria</taxon>
        <taxon>Candidatus Walliibacteriota</taxon>
    </lineage>
</organism>
<dbReference type="InterPro" id="IPR011042">
    <property type="entry name" value="6-blade_b-propeller_TolB-like"/>
</dbReference>
<proteinExistence type="predicted"/>